<dbReference type="Proteomes" id="UP000050384">
    <property type="component" value="Unassembled WGS sequence"/>
</dbReference>
<dbReference type="RefSeq" id="WP_057426798.1">
    <property type="nucleotide sequence ID" value="NZ_LJRI01000481.1"/>
</dbReference>
<evidence type="ECO:0000313" key="2">
    <source>
        <dbReference type="Proteomes" id="UP000050384"/>
    </source>
</evidence>
<reference evidence="1 2" key="1">
    <citation type="submission" date="2015-09" db="EMBL/GenBank/DDBJ databases">
        <title>Genome announcement of multiple Pseudomonas syringae strains.</title>
        <authorList>
            <person name="Thakur S."/>
            <person name="Wang P.W."/>
            <person name="Gong Y."/>
            <person name="Weir B.S."/>
            <person name="Guttman D.S."/>
        </authorList>
    </citation>
    <scope>NUCLEOTIDE SEQUENCE [LARGE SCALE GENOMIC DNA]</scope>
    <source>
        <strain evidence="1 2">ICMP16929</strain>
    </source>
</reference>
<dbReference type="PATRIC" id="fig|264459.3.peg.2124"/>
<dbReference type="EMBL" id="LJRI01000481">
    <property type="protein sequence ID" value="KPY99424.1"/>
    <property type="molecule type" value="Genomic_DNA"/>
</dbReference>
<protein>
    <submittedName>
        <fullName evidence="1">Uncharacterized protein</fullName>
    </submittedName>
</protein>
<proteinExistence type="predicted"/>
<comment type="caution">
    <text evidence="1">The sequence shown here is derived from an EMBL/GenBank/DDBJ whole genome shotgun (WGS) entry which is preliminary data.</text>
</comment>
<sequence>MTQTHAKKFILFLLDAISEHFPALYRQAPIALAQRCSLNDQRCQLAVTAPLNQGTGTTQEVE</sequence>
<organism evidence="1 2">
    <name type="scientific">Pseudomonas syringae pv. spinaceae</name>
    <dbReference type="NCBI Taxonomy" id="264459"/>
    <lineage>
        <taxon>Bacteria</taxon>
        <taxon>Pseudomonadati</taxon>
        <taxon>Pseudomonadota</taxon>
        <taxon>Gammaproteobacteria</taxon>
        <taxon>Pseudomonadales</taxon>
        <taxon>Pseudomonadaceae</taxon>
        <taxon>Pseudomonas</taxon>
        <taxon>Pseudomonas syringae</taxon>
    </lineage>
</organism>
<name>A0A0N8T8F2_PSESX</name>
<accession>A0A0N8T8F2</accession>
<evidence type="ECO:0000313" key="1">
    <source>
        <dbReference type="EMBL" id="KPY99424.1"/>
    </source>
</evidence>
<gene>
    <name evidence="1" type="ORF">ALO94_01167</name>
</gene>
<dbReference type="AlphaFoldDB" id="A0A0N8T8F2"/>